<organism evidence="2 3">
    <name type="scientific">Steroidobacter gossypii</name>
    <dbReference type="NCBI Taxonomy" id="2805490"/>
    <lineage>
        <taxon>Bacteria</taxon>
        <taxon>Pseudomonadati</taxon>
        <taxon>Pseudomonadota</taxon>
        <taxon>Gammaproteobacteria</taxon>
        <taxon>Steroidobacterales</taxon>
        <taxon>Steroidobacteraceae</taxon>
        <taxon>Steroidobacter</taxon>
    </lineage>
</organism>
<evidence type="ECO:0000313" key="2">
    <source>
        <dbReference type="EMBL" id="MBM0106258.1"/>
    </source>
</evidence>
<gene>
    <name evidence="2" type="ORF">JM946_16110</name>
</gene>
<dbReference type="RefSeq" id="WP_203168369.1">
    <property type="nucleotide sequence ID" value="NZ_JAEVLS010000003.1"/>
</dbReference>
<keyword evidence="1" id="KW-0472">Membrane</keyword>
<keyword evidence="3" id="KW-1185">Reference proteome</keyword>
<evidence type="ECO:0000256" key="1">
    <source>
        <dbReference type="SAM" id="Phobius"/>
    </source>
</evidence>
<feature type="transmembrane region" description="Helical" evidence="1">
    <location>
        <begin position="47"/>
        <end position="68"/>
    </location>
</feature>
<keyword evidence="1" id="KW-1133">Transmembrane helix</keyword>
<dbReference type="PANTHER" id="PTHR35519:SF2">
    <property type="entry name" value="PH DOMAIN PROTEIN"/>
    <property type="match status" value="1"/>
</dbReference>
<dbReference type="Pfam" id="PF13430">
    <property type="entry name" value="DUF4112"/>
    <property type="match status" value="1"/>
</dbReference>
<evidence type="ECO:0000313" key="3">
    <source>
        <dbReference type="Proteomes" id="UP000661077"/>
    </source>
</evidence>
<feature type="transmembrane region" description="Helical" evidence="1">
    <location>
        <begin position="134"/>
        <end position="162"/>
    </location>
</feature>
<dbReference type="Proteomes" id="UP000661077">
    <property type="component" value="Unassembled WGS sequence"/>
</dbReference>
<reference evidence="2 3" key="1">
    <citation type="journal article" date="2021" name="Int. J. Syst. Evol. Microbiol.">
        <title>Steroidobacter gossypii sp. nov., isolated from soil of cotton cropping field.</title>
        <authorList>
            <person name="Huang R."/>
            <person name="Yang S."/>
            <person name="Zhen C."/>
            <person name="Liu W."/>
        </authorList>
    </citation>
    <scope>NUCLEOTIDE SEQUENCE [LARGE SCALE GENOMIC DNA]</scope>
    <source>
        <strain evidence="2 3">S1-65</strain>
    </source>
</reference>
<dbReference type="PANTHER" id="PTHR35519">
    <property type="entry name" value="MEMBRANE PROTEINS"/>
    <property type="match status" value="1"/>
</dbReference>
<comment type="caution">
    <text evidence="2">The sequence shown here is derived from an EMBL/GenBank/DDBJ whole genome shotgun (WGS) entry which is preliminary data.</text>
</comment>
<proteinExistence type="predicted"/>
<accession>A0ABS1WZ59</accession>
<sequence>MRTVTGTVISPNRSADNSERAQRLRTIAWLMDNSIPLPGGFRIGVDAIIGLVPGVGDAIGALISAFIINEARSMGAPRSVLLRMMSNVMIETAIGAIPFAGDLFDAAFKANSRNLALLAQYQLDPVGSRRGSRLFVVGFSLLLALLVVLMIAIPVLIILGIAQLF</sequence>
<protein>
    <submittedName>
        <fullName evidence="2">DUF4112 domain-containing protein</fullName>
    </submittedName>
</protein>
<dbReference type="InterPro" id="IPR025187">
    <property type="entry name" value="DUF4112"/>
</dbReference>
<dbReference type="EMBL" id="JAEVLS010000003">
    <property type="protein sequence ID" value="MBM0106258.1"/>
    <property type="molecule type" value="Genomic_DNA"/>
</dbReference>
<name>A0ABS1WZ59_9GAMM</name>
<keyword evidence="1" id="KW-0812">Transmembrane</keyword>